<protein>
    <submittedName>
        <fullName evidence="1">Uncharacterized protein</fullName>
    </submittedName>
</protein>
<accession>A0A1C3JJX5</accession>
<dbReference type="EMBL" id="FLQZ01000132">
    <property type="protein sequence ID" value="SBT15481.1"/>
    <property type="molecule type" value="Genomic_DNA"/>
</dbReference>
<gene>
    <name evidence="1" type="ORF">VCE7224_04270</name>
</gene>
<proteinExistence type="predicted"/>
<name>A0A1C3JJX5_9VIBR</name>
<sequence>MENFNNIIEHNTSELKNGNMSAYLAVLEDSIYQYEERYAPMKGRAYLRNYVRSCFRNDLAKKGGYDSFGRRQFKTYIKRWFHKVGER</sequence>
<organism evidence="1 2">
    <name type="scientific">Vibrio celticus</name>
    <dbReference type="NCBI Taxonomy" id="446372"/>
    <lineage>
        <taxon>Bacteria</taxon>
        <taxon>Pseudomonadati</taxon>
        <taxon>Pseudomonadota</taxon>
        <taxon>Gammaproteobacteria</taxon>
        <taxon>Vibrionales</taxon>
        <taxon>Vibrionaceae</taxon>
        <taxon>Vibrio</taxon>
    </lineage>
</organism>
<dbReference type="AlphaFoldDB" id="A0A1C3JJX5"/>
<reference evidence="2" key="1">
    <citation type="submission" date="2016-06" db="EMBL/GenBank/DDBJ databases">
        <authorList>
            <person name="Rodrigo-Torres L."/>
            <person name="Arahal D.R."/>
        </authorList>
    </citation>
    <scope>NUCLEOTIDE SEQUENCE [LARGE SCALE GENOMIC DNA]</scope>
    <source>
        <strain evidence="2">CECT 7224</strain>
    </source>
</reference>
<evidence type="ECO:0000313" key="1">
    <source>
        <dbReference type="EMBL" id="SBT15481.1"/>
    </source>
</evidence>
<evidence type="ECO:0000313" key="2">
    <source>
        <dbReference type="Proteomes" id="UP000092819"/>
    </source>
</evidence>
<keyword evidence="2" id="KW-1185">Reference proteome</keyword>
<dbReference type="RefSeq" id="WP_065677654.1">
    <property type="nucleotide sequence ID" value="NZ_AP025464.1"/>
</dbReference>
<dbReference type="Proteomes" id="UP000092819">
    <property type="component" value="Unassembled WGS sequence"/>
</dbReference>